<name>A0ABR5Q1T3_9ACTN</name>
<evidence type="ECO:0000313" key="2">
    <source>
        <dbReference type="EMBL" id="KRO03238.1"/>
    </source>
</evidence>
<dbReference type="EMBL" id="JQCP01000001">
    <property type="protein sequence ID" value="KRO03238.1"/>
    <property type="molecule type" value="Genomic_DNA"/>
</dbReference>
<dbReference type="SUPFAM" id="SSF47413">
    <property type="entry name" value="lambda repressor-like DNA-binding domains"/>
    <property type="match status" value="1"/>
</dbReference>
<sequence length="239" mass="26422">MSGCFSAASDINEVSMGFSENLEALLVLKNVTQDEIARLSGVTAGAVTGWRKGSLPRKESLKKLCNAFGISEDDLISDTYGLAQKYKSTLSSDEQIKIPLIKVLFDTHGNVKEDSCILISIPAYIAQNRKNLFAFIVEDDGYNLKIPQGVAVVVDPNEKQPKNGSIVAVEVLNYQELSTLWNQKSYVILRTWNEGAKHLMLSPYSHNKNLDDIIIGISDIDSTIEVLGTIIWFQPLKTL</sequence>
<dbReference type="Gene3D" id="2.10.109.10">
    <property type="entry name" value="Umud Fragment, subunit A"/>
    <property type="match status" value="1"/>
</dbReference>
<evidence type="ECO:0000259" key="1">
    <source>
        <dbReference type="PROSITE" id="PS50943"/>
    </source>
</evidence>
<comment type="caution">
    <text evidence="2">The sequence shown here is derived from an EMBL/GenBank/DDBJ whole genome shotgun (WGS) entry which is preliminary data.</text>
</comment>
<organism evidence="2 3">
    <name type="scientific">Lancefieldella rimae</name>
    <dbReference type="NCBI Taxonomy" id="1383"/>
    <lineage>
        <taxon>Bacteria</taxon>
        <taxon>Bacillati</taxon>
        <taxon>Actinomycetota</taxon>
        <taxon>Coriobacteriia</taxon>
        <taxon>Coriobacteriales</taxon>
        <taxon>Atopobiaceae</taxon>
        <taxon>Lancefieldella</taxon>
    </lineage>
</organism>
<dbReference type="Proteomes" id="UP000051927">
    <property type="component" value="Unassembled WGS sequence"/>
</dbReference>
<dbReference type="SUPFAM" id="SSF51306">
    <property type="entry name" value="LexA/Signal peptidase"/>
    <property type="match status" value="1"/>
</dbReference>
<evidence type="ECO:0000313" key="3">
    <source>
        <dbReference type="Proteomes" id="UP000051927"/>
    </source>
</evidence>
<keyword evidence="3" id="KW-1185">Reference proteome</keyword>
<dbReference type="CDD" id="cd00093">
    <property type="entry name" value="HTH_XRE"/>
    <property type="match status" value="1"/>
</dbReference>
<dbReference type="Gene3D" id="1.10.260.40">
    <property type="entry name" value="lambda repressor-like DNA-binding domains"/>
    <property type="match status" value="1"/>
</dbReference>
<dbReference type="InterPro" id="IPR001387">
    <property type="entry name" value="Cro/C1-type_HTH"/>
</dbReference>
<feature type="domain" description="HTH cro/C1-type" evidence="1">
    <location>
        <begin position="22"/>
        <end position="75"/>
    </location>
</feature>
<protein>
    <submittedName>
        <fullName evidence="2">Helix-turn-helix domain protein</fullName>
    </submittedName>
</protein>
<dbReference type="InterPro" id="IPR010982">
    <property type="entry name" value="Lambda_DNA-bd_dom_sf"/>
</dbReference>
<accession>A0ABR5Q1T3</accession>
<dbReference type="SMART" id="SM00530">
    <property type="entry name" value="HTH_XRE"/>
    <property type="match status" value="1"/>
</dbReference>
<dbReference type="PROSITE" id="PS50943">
    <property type="entry name" value="HTH_CROC1"/>
    <property type="match status" value="1"/>
</dbReference>
<dbReference type="Pfam" id="PF00717">
    <property type="entry name" value="Peptidase_S24"/>
    <property type="match status" value="1"/>
</dbReference>
<proteinExistence type="predicted"/>
<reference evidence="2 3" key="1">
    <citation type="journal article" date="2015" name="Genome Announc.">
        <title>Expanding the biotechnology potential of lactobacilli through comparative genomics of 213 strains and associated genera.</title>
        <authorList>
            <person name="Sun Z."/>
            <person name="Harris H.M."/>
            <person name="McCann A."/>
            <person name="Guo C."/>
            <person name="Argimon S."/>
            <person name="Zhang W."/>
            <person name="Yang X."/>
            <person name="Jeffery I.B."/>
            <person name="Cooney J.C."/>
            <person name="Kagawa T.F."/>
            <person name="Liu W."/>
            <person name="Song Y."/>
            <person name="Salvetti E."/>
            <person name="Wrobel A."/>
            <person name="Rasinkangas P."/>
            <person name="Parkhill J."/>
            <person name="Rea M.C."/>
            <person name="O'Sullivan O."/>
            <person name="Ritari J."/>
            <person name="Douillard F.P."/>
            <person name="Paul Ross R."/>
            <person name="Yang R."/>
            <person name="Briner A.E."/>
            <person name="Felis G.E."/>
            <person name="de Vos W.M."/>
            <person name="Barrangou R."/>
            <person name="Klaenhammer T.R."/>
            <person name="Caufield P.W."/>
            <person name="Cui Y."/>
            <person name="Zhang H."/>
            <person name="O'Toole P.W."/>
        </authorList>
    </citation>
    <scope>NUCLEOTIDE SEQUENCE [LARGE SCALE GENOMIC DNA]</scope>
    <source>
        <strain evidence="2 3">DSM 7090</strain>
    </source>
</reference>
<dbReference type="Pfam" id="PF01381">
    <property type="entry name" value="HTH_3"/>
    <property type="match status" value="1"/>
</dbReference>
<dbReference type="InterPro" id="IPR015927">
    <property type="entry name" value="Peptidase_S24_S26A/B/C"/>
</dbReference>
<gene>
    <name evidence="2" type="ORF">IV60_GL000418</name>
</gene>
<dbReference type="InterPro" id="IPR036286">
    <property type="entry name" value="LexA/Signal_pep-like_sf"/>
</dbReference>